<dbReference type="Proteomes" id="UP001216150">
    <property type="component" value="Unassembled WGS sequence"/>
</dbReference>
<comment type="cofactor">
    <cofactor evidence="1">
        <name>Zn(2+)</name>
        <dbReference type="ChEBI" id="CHEBI:29105"/>
    </cofactor>
</comment>
<dbReference type="InterPro" id="IPR036291">
    <property type="entry name" value="NAD(P)-bd_dom_sf"/>
</dbReference>
<evidence type="ECO:0000256" key="2">
    <source>
        <dbReference type="ARBA" id="ARBA00022723"/>
    </source>
</evidence>
<dbReference type="PANTHER" id="PTHR42813:SF2">
    <property type="entry name" value="DEHYDROGENASE, ZINC-CONTAINING, PUTATIVE (AFU_ORTHOLOGUE AFUA_2G02810)-RELATED"/>
    <property type="match status" value="1"/>
</dbReference>
<dbReference type="AlphaFoldDB" id="A0AAD6DJP7"/>
<dbReference type="GO" id="GO:0046872">
    <property type="term" value="F:metal ion binding"/>
    <property type="evidence" value="ECO:0007669"/>
    <property type="project" value="UniProtKB-KW"/>
</dbReference>
<organism evidence="5 6">
    <name type="scientific">Penicillium hetheringtonii</name>
    <dbReference type="NCBI Taxonomy" id="911720"/>
    <lineage>
        <taxon>Eukaryota</taxon>
        <taxon>Fungi</taxon>
        <taxon>Dikarya</taxon>
        <taxon>Ascomycota</taxon>
        <taxon>Pezizomycotina</taxon>
        <taxon>Eurotiomycetes</taxon>
        <taxon>Eurotiomycetidae</taxon>
        <taxon>Eurotiales</taxon>
        <taxon>Aspergillaceae</taxon>
        <taxon>Penicillium</taxon>
    </lineage>
</organism>
<dbReference type="Gene3D" id="3.40.50.720">
    <property type="entry name" value="NAD(P)-binding Rossmann-like Domain"/>
    <property type="match status" value="1"/>
</dbReference>
<feature type="domain" description="Alcohol dehydrogenase-like C-terminal" evidence="4">
    <location>
        <begin position="49"/>
        <end position="151"/>
    </location>
</feature>
<proteinExistence type="predicted"/>
<dbReference type="PANTHER" id="PTHR42813">
    <property type="entry name" value="ZINC-TYPE ALCOHOL DEHYDROGENASE-LIKE"/>
    <property type="match status" value="1"/>
</dbReference>
<evidence type="ECO:0000256" key="3">
    <source>
        <dbReference type="ARBA" id="ARBA00022833"/>
    </source>
</evidence>
<comment type="caution">
    <text evidence="5">The sequence shown here is derived from an EMBL/GenBank/DDBJ whole genome shotgun (WGS) entry which is preliminary data.</text>
</comment>
<sequence>MKAITKLLRNNETAESIVGGTLHAPSALRSTFEKVTIDKAVVVCLGCGPVGLCAILTAKVLGAVDDRLEEARKMGAPPLNLGTDDIPGTIKSATNGRGADAVVESVGNKSAMRLAFDLVRPCGVLSSIGFHQGELPFTAFEAHSKNLDINMGRAAVRPVFGEAVKVFAENQDKFADFITHRMPLADAALAYEILRNIKLGRSF</sequence>
<keyword evidence="6" id="KW-1185">Reference proteome</keyword>
<evidence type="ECO:0000256" key="1">
    <source>
        <dbReference type="ARBA" id="ARBA00001947"/>
    </source>
</evidence>
<keyword evidence="2" id="KW-0479">Metal-binding</keyword>
<gene>
    <name evidence="5" type="ORF">N7450_006565</name>
</gene>
<evidence type="ECO:0000313" key="6">
    <source>
        <dbReference type="Proteomes" id="UP001216150"/>
    </source>
</evidence>
<accession>A0AAD6DJP7</accession>
<dbReference type="EMBL" id="JAQJAC010000005">
    <property type="protein sequence ID" value="KAJ5583901.1"/>
    <property type="molecule type" value="Genomic_DNA"/>
</dbReference>
<reference evidence="5 6" key="1">
    <citation type="journal article" date="2023" name="IMA Fungus">
        <title>Comparative genomic study of the Penicillium genus elucidates a diverse pangenome and 15 lateral gene transfer events.</title>
        <authorList>
            <person name="Petersen C."/>
            <person name="Sorensen T."/>
            <person name="Nielsen M.R."/>
            <person name="Sondergaard T.E."/>
            <person name="Sorensen J.L."/>
            <person name="Fitzpatrick D.A."/>
            <person name="Frisvad J.C."/>
            <person name="Nielsen K.L."/>
        </authorList>
    </citation>
    <scope>NUCLEOTIDE SEQUENCE [LARGE SCALE GENOMIC DNA]</scope>
    <source>
        <strain evidence="5 6">IBT 29057</strain>
    </source>
</reference>
<keyword evidence="3" id="KW-0862">Zinc</keyword>
<dbReference type="Gene3D" id="3.90.180.10">
    <property type="entry name" value="Medium-chain alcohol dehydrogenases, catalytic domain"/>
    <property type="match status" value="1"/>
</dbReference>
<dbReference type="Pfam" id="PF00107">
    <property type="entry name" value="ADH_zinc_N"/>
    <property type="match status" value="1"/>
</dbReference>
<evidence type="ECO:0000313" key="5">
    <source>
        <dbReference type="EMBL" id="KAJ5583901.1"/>
    </source>
</evidence>
<evidence type="ECO:0000259" key="4">
    <source>
        <dbReference type="Pfam" id="PF00107"/>
    </source>
</evidence>
<name>A0AAD6DJP7_9EURO</name>
<protein>
    <recommendedName>
        <fullName evidence="4">Alcohol dehydrogenase-like C-terminal domain-containing protein</fullName>
    </recommendedName>
</protein>
<dbReference type="InterPro" id="IPR013149">
    <property type="entry name" value="ADH-like_C"/>
</dbReference>
<dbReference type="SUPFAM" id="SSF51735">
    <property type="entry name" value="NAD(P)-binding Rossmann-fold domains"/>
    <property type="match status" value="1"/>
</dbReference>